<evidence type="ECO:0000256" key="1">
    <source>
        <dbReference type="SAM" id="MobiDB-lite"/>
    </source>
</evidence>
<evidence type="ECO:0000313" key="3">
    <source>
        <dbReference type="EMBL" id="MBO8197263.1"/>
    </source>
</evidence>
<keyword evidence="2" id="KW-0812">Transmembrane</keyword>
<gene>
    <name evidence="3" type="ORF">JW613_02880</name>
</gene>
<dbReference type="GeneID" id="96257535"/>
<dbReference type="InterPro" id="IPR047789">
    <property type="entry name" value="CU044_5270-like"/>
</dbReference>
<organism evidence="3 4">
    <name type="scientific">Streptomyces smyrnaeus</name>
    <dbReference type="NCBI Taxonomy" id="1387713"/>
    <lineage>
        <taxon>Bacteria</taxon>
        <taxon>Bacillati</taxon>
        <taxon>Actinomycetota</taxon>
        <taxon>Actinomycetes</taxon>
        <taxon>Kitasatosporales</taxon>
        <taxon>Streptomycetaceae</taxon>
        <taxon>Streptomyces</taxon>
    </lineage>
</organism>
<dbReference type="EMBL" id="JAFFZM010000001">
    <property type="protein sequence ID" value="MBO8197263.1"/>
    <property type="molecule type" value="Genomic_DNA"/>
</dbReference>
<keyword evidence="2" id="KW-0472">Membrane</keyword>
<feature type="compositionally biased region" description="Basic and acidic residues" evidence="1">
    <location>
        <begin position="12"/>
        <end position="22"/>
    </location>
</feature>
<keyword evidence="2" id="KW-1133">Transmembrane helix</keyword>
<feature type="region of interest" description="Disordered" evidence="1">
    <location>
        <begin position="348"/>
        <end position="367"/>
    </location>
</feature>
<evidence type="ECO:0000256" key="2">
    <source>
        <dbReference type="SAM" id="Phobius"/>
    </source>
</evidence>
<feature type="region of interest" description="Disordered" evidence="1">
    <location>
        <begin position="1"/>
        <end position="35"/>
    </location>
</feature>
<dbReference type="Proteomes" id="UP000721954">
    <property type="component" value="Unassembled WGS sequence"/>
</dbReference>
<feature type="transmembrane region" description="Helical" evidence="2">
    <location>
        <begin position="69"/>
        <end position="93"/>
    </location>
</feature>
<name>A0ABS3XPD5_9ACTN</name>
<protein>
    <submittedName>
        <fullName evidence="3">CU044_5270 family protein</fullName>
    </submittedName>
</protein>
<sequence length="367" mass="40063">MIGRRTPASPGSHERHDREELARLLPPPADQDLPYEQHLRHKELLMHRIDRDQNAADSRTRDARPARRWLRPAVLAPATALALACALTAGIALSGDDGRPADTARHGAATDMQPAAALLHRISDAAQQRRAPTVRDDQFLYTREKARDAELTGGKAKIGPLRTRESWTAQHPGPLHKLGLVRVDGETLPINAELGDTEGTPAGINRPTYRWLSSLPTDPDKLLDKLYAETPRPEGGTLDERERDQAVFEQIGQLLGGVMPPDTGAALYRAAAKIPGVERAPRAHDAVGRQGLGIARDDKRHGIRTEWVFDKKDFSFLGSRSYLTEDTGYGKAGTLLSSKAELEHAVVDKAGRRPGGTGERAGTAHRS</sequence>
<dbReference type="NCBIfam" id="NF038083">
    <property type="entry name" value="CU044_5270_fam"/>
    <property type="match status" value="1"/>
</dbReference>
<accession>A0ABS3XPD5</accession>
<dbReference type="RefSeq" id="WP_209209069.1">
    <property type="nucleotide sequence ID" value="NZ_JAFFZM010000001.1"/>
</dbReference>
<keyword evidence="4" id="KW-1185">Reference proteome</keyword>
<reference evidence="3 4" key="1">
    <citation type="submission" date="2021-02" db="EMBL/GenBank/DDBJ databases">
        <title>Streptomyces spirodelae sp. nov., isolated from duckweed.</title>
        <authorList>
            <person name="Saimee Y."/>
            <person name="Duangmal K."/>
        </authorList>
    </citation>
    <scope>NUCLEOTIDE SEQUENCE [LARGE SCALE GENOMIC DNA]</scope>
    <source>
        <strain evidence="3 4">DSM 42105</strain>
    </source>
</reference>
<evidence type="ECO:0000313" key="4">
    <source>
        <dbReference type="Proteomes" id="UP000721954"/>
    </source>
</evidence>
<proteinExistence type="predicted"/>
<comment type="caution">
    <text evidence="3">The sequence shown here is derived from an EMBL/GenBank/DDBJ whole genome shotgun (WGS) entry which is preliminary data.</text>
</comment>